<dbReference type="AlphaFoldDB" id="A0A235CP08"/>
<name>A0A235CP08_9GAMM</name>
<organism evidence="1 2">
    <name type="scientific">Oceanimonas baumannii</name>
    <dbReference type="NCBI Taxonomy" id="129578"/>
    <lineage>
        <taxon>Bacteria</taxon>
        <taxon>Pseudomonadati</taxon>
        <taxon>Pseudomonadota</taxon>
        <taxon>Gammaproteobacteria</taxon>
        <taxon>Aeromonadales</taxon>
        <taxon>Aeromonadaceae</taxon>
        <taxon>Oceanimonas</taxon>
    </lineage>
</organism>
<protein>
    <submittedName>
        <fullName evidence="1">Uncharacterized protein</fullName>
    </submittedName>
</protein>
<dbReference type="EMBL" id="NQJF01000001">
    <property type="protein sequence ID" value="OYD26159.1"/>
    <property type="molecule type" value="Genomic_DNA"/>
</dbReference>
<dbReference type="Proteomes" id="UP000243640">
    <property type="component" value="Unassembled WGS sequence"/>
</dbReference>
<gene>
    <name evidence="1" type="ORF">B6S09_00830</name>
</gene>
<evidence type="ECO:0000313" key="2">
    <source>
        <dbReference type="Proteomes" id="UP000243640"/>
    </source>
</evidence>
<sequence length="75" mass="8354">MSFALRFQITPLIKGFRELDQVIVAISRGREISVSQTEKLDQTTPAVLLIKRNYGQPIGSIAAISYDSDIISSRE</sequence>
<evidence type="ECO:0000313" key="1">
    <source>
        <dbReference type="EMBL" id="OYD26159.1"/>
    </source>
</evidence>
<proteinExistence type="predicted"/>
<reference evidence="1 2" key="1">
    <citation type="submission" date="2017-08" db="EMBL/GenBank/DDBJ databases">
        <title>Draft Genome Sequence of the Marine Bacterium Oceanimonas baumannii ATCC 700832.</title>
        <authorList>
            <person name="Mcclelland W.D."/>
            <person name="Brennan M.A."/>
            <person name="Trachtenberg A.M."/>
            <person name="Maclea K.S."/>
        </authorList>
    </citation>
    <scope>NUCLEOTIDE SEQUENCE [LARGE SCALE GENOMIC DNA]</scope>
    <source>
        <strain evidence="1 2">ATCC 700832</strain>
    </source>
</reference>
<accession>A0A235CP08</accession>
<comment type="caution">
    <text evidence="1">The sequence shown here is derived from an EMBL/GenBank/DDBJ whole genome shotgun (WGS) entry which is preliminary data.</text>
</comment>